<protein>
    <submittedName>
        <fullName evidence="3">AC4 protein</fullName>
    </submittedName>
</protein>
<dbReference type="Pfam" id="PF01492">
    <property type="entry name" value="Gemini_C4"/>
    <property type="match status" value="1"/>
</dbReference>
<gene>
    <name evidence="3" type="primary">AC4</name>
</gene>
<dbReference type="InterPro" id="IPR002488">
    <property type="entry name" value="Gemini_C4"/>
</dbReference>
<comment type="similarity">
    <text evidence="1">Belongs to the geminiviridae protein AC4/C4 family.</text>
</comment>
<evidence type="ECO:0000313" key="3">
    <source>
        <dbReference type="EMBL" id="AEI91330.1"/>
    </source>
</evidence>
<sequence>MIMGNHICMHLFNSKESSSARIANSSTSNIQSHLPSPMPIYRVQNHPLMSSPTSRRTVITSNGVLFKSTEDLLEEVRRQVMMQHQRH</sequence>
<evidence type="ECO:0000256" key="2">
    <source>
        <dbReference type="ARBA" id="ARBA00022581"/>
    </source>
</evidence>
<dbReference type="EMBL" id="JF694451">
    <property type="protein sequence ID" value="AEI91330.1"/>
    <property type="molecule type" value="Genomic_DNA"/>
</dbReference>
<proteinExistence type="inferred from homology"/>
<reference evidence="3" key="1">
    <citation type="journal article" date="2012" name="Virology">
        <title>Circular DNA genomics (circomics) exemplified for geminiviruses in bean crops and weeds of northeastern Brazil.</title>
        <authorList>
            <person name="Wyant P.S."/>
            <person name="Strohmeier S."/>
            <person name="Schafer B."/>
            <person name="Krenz B."/>
            <person name="Assuncao I.P."/>
            <person name="Lima G.S."/>
            <person name="Jeske H."/>
        </authorList>
    </citation>
    <scope>NUCLEOTIDE SEQUENCE</scope>
    <source>
        <strain evidence="3">BgV03A.1.C60</strain>
    </source>
</reference>
<evidence type="ECO:0000256" key="1">
    <source>
        <dbReference type="ARBA" id="ARBA00008996"/>
    </source>
</evidence>
<accession>G9CLS5</accession>
<name>G9CLS5_9GEMI</name>
<organism evidence="3">
    <name type="scientific">Bean golden mosaic virus</name>
    <dbReference type="NCBI Taxonomy" id="10839"/>
    <lineage>
        <taxon>Viruses</taxon>
        <taxon>Monodnaviria</taxon>
        <taxon>Shotokuvirae</taxon>
        <taxon>Cressdnaviricota</taxon>
        <taxon>Repensiviricetes</taxon>
        <taxon>Geplafuvirales</taxon>
        <taxon>Geminiviridae</taxon>
        <taxon>Begomovirus</taxon>
        <taxon>Begomovirus costai</taxon>
    </lineage>
</organism>
<keyword evidence="2" id="KW-0945">Host-virus interaction</keyword>